<keyword evidence="3" id="KW-0539">Nucleus</keyword>
<protein>
    <recommendedName>
        <fullName evidence="6">RRM domain-containing protein</fullName>
    </recommendedName>
</protein>
<gene>
    <name evidence="7" type="ORF">CAMP_LOCUS7047</name>
</gene>
<keyword evidence="2 4" id="KW-0694">RNA-binding</keyword>
<dbReference type="EMBL" id="CANHGI010000003">
    <property type="protein sequence ID" value="CAI5444410.1"/>
    <property type="molecule type" value="Genomic_DNA"/>
</dbReference>
<dbReference type="Proteomes" id="UP001152747">
    <property type="component" value="Unassembled WGS sequence"/>
</dbReference>
<dbReference type="InterPro" id="IPR035979">
    <property type="entry name" value="RBD_domain_sf"/>
</dbReference>
<organism evidence="7 8">
    <name type="scientific">Caenorhabditis angaria</name>
    <dbReference type="NCBI Taxonomy" id="860376"/>
    <lineage>
        <taxon>Eukaryota</taxon>
        <taxon>Metazoa</taxon>
        <taxon>Ecdysozoa</taxon>
        <taxon>Nematoda</taxon>
        <taxon>Chromadorea</taxon>
        <taxon>Rhabditida</taxon>
        <taxon>Rhabditina</taxon>
        <taxon>Rhabditomorpha</taxon>
        <taxon>Rhabditoidea</taxon>
        <taxon>Rhabditidae</taxon>
        <taxon>Peloderinae</taxon>
        <taxon>Caenorhabditis</taxon>
    </lineage>
</organism>
<feature type="region of interest" description="Disordered" evidence="5">
    <location>
        <begin position="95"/>
        <end position="243"/>
    </location>
</feature>
<dbReference type="OrthoDB" id="407442at2759"/>
<keyword evidence="8" id="KW-1185">Reference proteome</keyword>
<dbReference type="Gene3D" id="3.30.70.330">
    <property type="match status" value="1"/>
</dbReference>
<feature type="compositionally biased region" description="Low complexity" evidence="5">
    <location>
        <begin position="120"/>
        <end position="129"/>
    </location>
</feature>
<sequence>MAVVDGERSCYVASFKDDVTEDLIEELFTQVGPVSRVLMKTLPKNDQRYALVEFEDEESVIFAIETLDGIKLFDQSLTVKPRNGTNQEEIWKKARGAIDRRQRSNPVPQPNTSSHRTSHQNQQQQQQQQRAAPQPYAIPDRNRTRSQYQQYSTPQSSYQHSSQNYHHQQSAPTNYHHQAGHSNSYHQQSQEYTPRRSHQNQQNYNSGSGNGRNYEDRRQSGGGPDRNYSNQRYSTPRNQGNWR</sequence>
<accession>A0A9P1IG32</accession>
<comment type="subcellular location">
    <subcellularLocation>
        <location evidence="1">Nucleus</location>
        <location evidence="1">Nucleoplasm</location>
    </subcellularLocation>
</comment>
<dbReference type="InterPro" id="IPR000504">
    <property type="entry name" value="RRM_dom"/>
</dbReference>
<evidence type="ECO:0000256" key="3">
    <source>
        <dbReference type="ARBA" id="ARBA00023242"/>
    </source>
</evidence>
<feature type="domain" description="RRM" evidence="6">
    <location>
        <begin position="8"/>
        <end position="84"/>
    </location>
</feature>
<dbReference type="SUPFAM" id="SSF54928">
    <property type="entry name" value="RNA-binding domain, RBD"/>
    <property type="match status" value="1"/>
</dbReference>
<evidence type="ECO:0000256" key="1">
    <source>
        <dbReference type="ARBA" id="ARBA00004642"/>
    </source>
</evidence>
<evidence type="ECO:0000259" key="6">
    <source>
        <dbReference type="PROSITE" id="PS50102"/>
    </source>
</evidence>
<feature type="compositionally biased region" description="Polar residues" evidence="5">
    <location>
        <begin position="104"/>
        <end position="115"/>
    </location>
</feature>
<dbReference type="AlphaFoldDB" id="A0A9P1IG32"/>
<proteinExistence type="predicted"/>
<dbReference type="GO" id="GO:0003727">
    <property type="term" value="F:single-stranded RNA binding"/>
    <property type="evidence" value="ECO:0007669"/>
    <property type="project" value="TreeGrafter"/>
</dbReference>
<reference evidence="7" key="1">
    <citation type="submission" date="2022-11" db="EMBL/GenBank/DDBJ databases">
        <authorList>
            <person name="Kikuchi T."/>
        </authorList>
    </citation>
    <scope>NUCLEOTIDE SEQUENCE</scope>
    <source>
        <strain evidence="7">PS1010</strain>
    </source>
</reference>
<comment type="caution">
    <text evidence="7">The sequence shown here is derived from an EMBL/GenBank/DDBJ whole genome shotgun (WGS) entry which is preliminary data.</text>
</comment>
<feature type="compositionally biased region" description="Low complexity" evidence="5">
    <location>
        <begin position="146"/>
        <end position="170"/>
    </location>
</feature>
<evidence type="ECO:0000256" key="2">
    <source>
        <dbReference type="ARBA" id="ARBA00022884"/>
    </source>
</evidence>
<feature type="compositionally biased region" description="Polar residues" evidence="5">
    <location>
        <begin position="227"/>
        <end position="243"/>
    </location>
</feature>
<name>A0A9P1IG32_9PELO</name>
<dbReference type="PANTHER" id="PTHR13798">
    <property type="entry name" value="RNA BINDING MOTIF RBM PROTEIN -RELATED"/>
    <property type="match status" value="1"/>
</dbReference>
<dbReference type="PANTHER" id="PTHR13798:SF11">
    <property type="entry name" value="RNA-BINDING PROTEIN 7-RELATED"/>
    <property type="match status" value="1"/>
</dbReference>
<dbReference type="GO" id="GO:0000381">
    <property type="term" value="P:regulation of alternative mRNA splicing, via spliceosome"/>
    <property type="evidence" value="ECO:0007669"/>
    <property type="project" value="TreeGrafter"/>
</dbReference>
<feature type="compositionally biased region" description="Polar residues" evidence="5">
    <location>
        <begin position="171"/>
        <end position="192"/>
    </location>
</feature>
<evidence type="ECO:0000313" key="8">
    <source>
        <dbReference type="Proteomes" id="UP001152747"/>
    </source>
</evidence>
<evidence type="ECO:0000256" key="5">
    <source>
        <dbReference type="SAM" id="MobiDB-lite"/>
    </source>
</evidence>
<dbReference type="PROSITE" id="PS50102">
    <property type="entry name" value="RRM"/>
    <property type="match status" value="1"/>
</dbReference>
<dbReference type="Pfam" id="PF00076">
    <property type="entry name" value="RRM_1"/>
    <property type="match status" value="1"/>
</dbReference>
<evidence type="ECO:0000313" key="7">
    <source>
        <dbReference type="EMBL" id="CAI5444410.1"/>
    </source>
</evidence>
<dbReference type="InterPro" id="IPR052285">
    <property type="entry name" value="NEXT_complex_subunit"/>
</dbReference>
<evidence type="ECO:0000256" key="4">
    <source>
        <dbReference type="PROSITE-ProRule" id="PRU00176"/>
    </source>
</evidence>
<dbReference type="SMART" id="SM00360">
    <property type="entry name" value="RRM"/>
    <property type="match status" value="1"/>
</dbReference>
<dbReference type="GO" id="GO:0005654">
    <property type="term" value="C:nucleoplasm"/>
    <property type="evidence" value="ECO:0007669"/>
    <property type="project" value="UniProtKB-SubCell"/>
</dbReference>
<dbReference type="InterPro" id="IPR012677">
    <property type="entry name" value="Nucleotide-bd_a/b_plait_sf"/>
</dbReference>